<comment type="caution">
    <text evidence="1">The sequence shown here is derived from an EMBL/GenBank/DDBJ whole genome shotgun (WGS) entry which is preliminary data.</text>
</comment>
<reference evidence="2 3" key="2">
    <citation type="submission" date="2024-07" db="EMBL/GenBank/DDBJ databases">
        <authorList>
            <person name="Akdeniz Z."/>
        </authorList>
    </citation>
    <scope>NUCLEOTIDE SEQUENCE [LARGE SCALE GENOMIC DNA]</scope>
</reference>
<evidence type="ECO:0000313" key="1">
    <source>
        <dbReference type="EMBL" id="CAI9948528.1"/>
    </source>
</evidence>
<proteinExistence type="predicted"/>
<evidence type="ECO:0000313" key="3">
    <source>
        <dbReference type="Proteomes" id="UP001642409"/>
    </source>
</evidence>
<dbReference type="EMBL" id="CAXDID020000181">
    <property type="protein sequence ID" value="CAL6049623.1"/>
    <property type="molecule type" value="Genomic_DNA"/>
</dbReference>
<organism evidence="1">
    <name type="scientific">Hexamita inflata</name>
    <dbReference type="NCBI Taxonomy" id="28002"/>
    <lineage>
        <taxon>Eukaryota</taxon>
        <taxon>Metamonada</taxon>
        <taxon>Diplomonadida</taxon>
        <taxon>Hexamitidae</taxon>
        <taxon>Hexamitinae</taxon>
        <taxon>Hexamita</taxon>
    </lineage>
</organism>
<reference evidence="1" key="1">
    <citation type="submission" date="2023-06" db="EMBL/GenBank/DDBJ databases">
        <authorList>
            <person name="Kurt Z."/>
        </authorList>
    </citation>
    <scope>NUCLEOTIDE SEQUENCE</scope>
</reference>
<sequence length="751" mass="86062">MSIQFCKNFLEGAKQNSNLKTIATTSQQKQDQQFFMSIQPADITVMIAQDDSRVLARILTGMKLSTISSEIDESPEDAIARTLVMVLQCITRGKTLKVNFTPIAYQSFFTIIEDISNGRRQTQIYKDLLEQLQETSSNIPSSLQQRISQTKEIVTTNQQSILALSNKSNNIKLLSSSDNSSYQSSSDDSTNEEAKIRKNLQTLIEKDYRHVSTNYVRTADYWKSIIDKFNVDVSVANDFRDMLGVVDFCRVKYDYFKKYNPKNTIKFSEMLSKQLSLVVHNSKIEIESHVQLKKDDGSRCFLLQHVLKNYYFVGSLLEKNANAKQSSSQVFIKEASLSRNFDKKQSDQECYADIEKVFAKYFVKHDFSIDSVDEYKVMMACVMDQANESIDSIESMRSICGLVDVTSVRKAYSDDCQPQRRVNADVYQAAIQRYIEKNHFTETDRICFRDLKTKQLIYTRSVILQLMAKDVYNKLSHSLIKKALGKNADESAVDLQISNVFKSKFEKVTPEQFEQIKSSIPQDISKENLKSALRLVDFDTVVDYVQHFYGLDEDIDIKALFTDFVAERSIVQVPELTVEWNGEKIVFTNVCSEYITSAPLPESAPAKENQPIASDDTTVLPIDAFEQFFNNTFENIPHDYNRIQYCWDKLLKIMDISFPANAAQLRESLGVVDYQQVHAMFKNYLSQTNEQISQASFFKMLNSFIHNKRITVVGGLVYGDLNMVNVLPHYFVKGKIPKSAINELKPSRFNK</sequence>
<keyword evidence="3" id="KW-1185">Reference proteome</keyword>
<accession>A0AA86Q2T6</accession>
<name>A0AA86Q2T6_9EUKA</name>
<protein>
    <submittedName>
        <fullName evidence="2">Hypothetical_protein</fullName>
    </submittedName>
</protein>
<evidence type="ECO:0000313" key="2">
    <source>
        <dbReference type="EMBL" id="CAL6049623.1"/>
    </source>
</evidence>
<dbReference type="AlphaFoldDB" id="A0AA86Q2T6"/>
<dbReference type="EMBL" id="CATOUU010000789">
    <property type="protein sequence ID" value="CAI9948528.1"/>
    <property type="molecule type" value="Genomic_DNA"/>
</dbReference>
<dbReference type="Proteomes" id="UP001642409">
    <property type="component" value="Unassembled WGS sequence"/>
</dbReference>
<gene>
    <name evidence="1" type="ORF">HINF_LOCUS36173</name>
    <name evidence="2" type="ORF">HINF_LOCUS43477</name>
</gene>